<feature type="transmembrane region" description="Helical" evidence="7">
    <location>
        <begin position="175"/>
        <end position="196"/>
    </location>
</feature>
<name>A0A2J7YQ71_STRMQ</name>
<dbReference type="AlphaFoldDB" id="A0A2J7YQ71"/>
<gene>
    <name evidence="10" type="ORF">SMF913_25636</name>
</gene>
<dbReference type="GO" id="GO:0005886">
    <property type="term" value="C:plasma membrane"/>
    <property type="evidence" value="ECO:0007669"/>
    <property type="project" value="UniProtKB-SubCell"/>
</dbReference>
<evidence type="ECO:0000313" key="11">
    <source>
        <dbReference type="Proteomes" id="UP000236520"/>
    </source>
</evidence>
<dbReference type="RefSeq" id="WP_102936031.1">
    <property type="nucleotide sequence ID" value="NZ_LJIW01000002.1"/>
</dbReference>
<evidence type="ECO:0000256" key="7">
    <source>
        <dbReference type="RuleBase" id="RU363032"/>
    </source>
</evidence>
<comment type="similarity">
    <text evidence="7">Belongs to the binding-protein-dependent transport system permease family.</text>
</comment>
<keyword evidence="3" id="KW-1003">Cell membrane</keyword>
<dbReference type="PANTHER" id="PTHR30151:SF20">
    <property type="entry name" value="ABC TRANSPORTER PERMEASE PROTEIN HI_0355-RELATED"/>
    <property type="match status" value="1"/>
</dbReference>
<reference evidence="10 11" key="1">
    <citation type="submission" date="2015-09" db="EMBL/GenBank/DDBJ databases">
        <title>Genome sequence, genome mining and natural product profiling of a biocontrol bacterium Streptomyces malaysiensis F913.</title>
        <authorList>
            <person name="Xu Y."/>
            <person name="Wei J."/>
            <person name="Xie J."/>
            <person name="Li T."/>
            <person name="Zhou Z."/>
        </authorList>
    </citation>
    <scope>NUCLEOTIDE SEQUENCE [LARGE SCALE GENOMIC DNA]</scope>
    <source>
        <strain evidence="10 11">F913</strain>
    </source>
</reference>
<accession>A0A2J7YQ71</accession>
<feature type="domain" description="ABC transmembrane type-1" evidence="9">
    <location>
        <begin position="136"/>
        <end position="316"/>
    </location>
</feature>
<comment type="caution">
    <text evidence="10">The sequence shown here is derived from an EMBL/GenBank/DDBJ whole genome shotgun (WGS) entry which is preliminary data.</text>
</comment>
<feature type="transmembrane region" description="Helical" evidence="7">
    <location>
        <begin position="242"/>
        <end position="275"/>
    </location>
</feature>
<feature type="transmembrane region" description="Helical" evidence="7">
    <location>
        <begin position="143"/>
        <end position="163"/>
    </location>
</feature>
<evidence type="ECO:0000256" key="6">
    <source>
        <dbReference type="ARBA" id="ARBA00023136"/>
    </source>
</evidence>
<keyword evidence="4 7" id="KW-0812">Transmembrane</keyword>
<dbReference type="InterPro" id="IPR035906">
    <property type="entry name" value="MetI-like_sf"/>
</dbReference>
<dbReference type="Pfam" id="PF00528">
    <property type="entry name" value="BPD_transp_1"/>
    <property type="match status" value="1"/>
</dbReference>
<feature type="transmembrane region" description="Helical" evidence="7">
    <location>
        <begin position="202"/>
        <end position="221"/>
    </location>
</feature>
<comment type="subcellular location">
    <subcellularLocation>
        <location evidence="1 7">Cell membrane</location>
        <topology evidence="1 7">Multi-pass membrane protein</topology>
    </subcellularLocation>
</comment>
<sequence>MPSFTRAARGLSGRREAAGRAPSPGAPGPDAAGRTPSATGPAAAGHGRDDRAGVSAERADTSADRADLPYDEADRRADRRHRVILYGGRVLVGLLTLALWQFASGRWVRAFFISSPTAVGGRLVDLVTTGELWPHLTVTMEEFAVGIAAGTALGVALGLAIVYSGIVGQWFHPYVMALYSLPRVALAPLFIVWFGIGLASKITMIITMVVFVVFYNVHEGVRSIDPDLLDMARGHRATRRQTLRWVVFPALTPWLLTGLRLAVGLALIGAVIAEIVGSSAGLGYYIKTSSNLLDITGVFAGLAVITTIAMIFDFLVGRLERRLLRYR</sequence>
<evidence type="ECO:0000256" key="8">
    <source>
        <dbReference type="SAM" id="MobiDB-lite"/>
    </source>
</evidence>
<evidence type="ECO:0000256" key="5">
    <source>
        <dbReference type="ARBA" id="ARBA00022989"/>
    </source>
</evidence>
<keyword evidence="5 7" id="KW-1133">Transmembrane helix</keyword>
<dbReference type="SUPFAM" id="SSF161098">
    <property type="entry name" value="MetI-like"/>
    <property type="match status" value="1"/>
</dbReference>
<dbReference type="PROSITE" id="PS50928">
    <property type="entry name" value="ABC_TM1"/>
    <property type="match status" value="1"/>
</dbReference>
<protein>
    <recommendedName>
        <fullName evidence="9">ABC transmembrane type-1 domain-containing protein</fullName>
    </recommendedName>
</protein>
<dbReference type="CDD" id="cd06261">
    <property type="entry name" value="TM_PBP2"/>
    <property type="match status" value="1"/>
</dbReference>
<evidence type="ECO:0000256" key="3">
    <source>
        <dbReference type="ARBA" id="ARBA00022475"/>
    </source>
</evidence>
<evidence type="ECO:0000259" key="9">
    <source>
        <dbReference type="PROSITE" id="PS50928"/>
    </source>
</evidence>
<feature type="region of interest" description="Disordered" evidence="8">
    <location>
        <begin position="1"/>
        <end position="70"/>
    </location>
</feature>
<dbReference type="InterPro" id="IPR000515">
    <property type="entry name" value="MetI-like"/>
</dbReference>
<dbReference type="Proteomes" id="UP000236520">
    <property type="component" value="Unassembled WGS sequence"/>
</dbReference>
<feature type="transmembrane region" description="Helical" evidence="7">
    <location>
        <begin position="295"/>
        <end position="317"/>
    </location>
</feature>
<feature type="compositionally biased region" description="Basic and acidic residues" evidence="8">
    <location>
        <begin position="46"/>
        <end position="70"/>
    </location>
</feature>
<keyword evidence="2 7" id="KW-0813">Transport</keyword>
<proteinExistence type="inferred from homology"/>
<evidence type="ECO:0000256" key="1">
    <source>
        <dbReference type="ARBA" id="ARBA00004651"/>
    </source>
</evidence>
<evidence type="ECO:0000256" key="4">
    <source>
        <dbReference type="ARBA" id="ARBA00022692"/>
    </source>
</evidence>
<organism evidence="10 11">
    <name type="scientific">Streptomyces malaysiensis</name>
    <dbReference type="NCBI Taxonomy" id="92644"/>
    <lineage>
        <taxon>Bacteria</taxon>
        <taxon>Bacillati</taxon>
        <taxon>Actinomycetota</taxon>
        <taxon>Actinomycetes</taxon>
        <taxon>Kitasatosporales</taxon>
        <taxon>Streptomycetaceae</taxon>
        <taxon>Streptomyces</taxon>
        <taxon>Streptomyces violaceusniger group</taxon>
    </lineage>
</organism>
<dbReference type="GO" id="GO:0055085">
    <property type="term" value="P:transmembrane transport"/>
    <property type="evidence" value="ECO:0007669"/>
    <property type="project" value="InterPro"/>
</dbReference>
<feature type="compositionally biased region" description="Low complexity" evidence="8">
    <location>
        <begin position="19"/>
        <end position="45"/>
    </location>
</feature>
<dbReference type="EMBL" id="LJIW01000002">
    <property type="protein sequence ID" value="PNG90171.1"/>
    <property type="molecule type" value="Genomic_DNA"/>
</dbReference>
<dbReference type="PANTHER" id="PTHR30151">
    <property type="entry name" value="ALKANE SULFONATE ABC TRANSPORTER-RELATED, MEMBRANE SUBUNIT"/>
    <property type="match status" value="1"/>
</dbReference>
<evidence type="ECO:0000313" key="10">
    <source>
        <dbReference type="EMBL" id="PNG90171.1"/>
    </source>
</evidence>
<dbReference type="Gene3D" id="1.10.3720.10">
    <property type="entry name" value="MetI-like"/>
    <property type="match status" value="1"/>
</dbReference>
<keyword evidence="6 7" id="KW-0472">Membrane</keyword>
<keyword evidence="11" id="KW-1185">Reference proteome</keyword>
<feature type="transmembrane region" description="Helical" evidence="7">
    <location>
        <begin position="83"/>
        <end position="103"/>
    </location>
</feature>
<evidence type="ECO:0000256" key="2">
    <source>
        <dbReference type="ARBA" id="ARBA00022448"/>
    </source>
</evidence>